<evidence type="ECO:0000256" key="5">
    <source>
        <dbReference type="ARBA" id="ARBA00023136"/>
    </source>
</evidence>
<keyword evidence="5" id="KW-0472">Membrane</keyword>
<dbReference type="GO" id="GO:0017153">
    <property type="term" value="F:sodium:dicarboxylate symporter activity"/>
    <property type="evidence" value="ECO:0007669"/>
    <property type="project" value="TreeGrafter"/>
</dbReference>
<dbReference type="GO" id="GO:0005886">
    <property type="term" value="C:plasma membrane"/>
    <property type="evidence" value="ECO:0007669"/>
    <property type="project" value="TreeGrafter"/>
</dbReference>
<protein>
    <submittedName>
        <fullName evidence="7">Solute carrier family 13 member 3</fullName>
    </submittedName>
</protein>
<evidence type="ECO:0000256" key="6">
    <source>
        <dbReference type="ARBA" id="ARBA00023201"/>
    </source>
</evidence>
<evidence type="ECO:0000256" key="4">
    <source>
        <dbReference type="ARBA" id="ARBA00022989"/>
    </source>
</evidence>
<keyword evidence="6" id="KW-0813">Transport</keyword>
<evidence type="ECO:0000256" key="3">
    <source>
        <dbReference type="ARBA" id="ARBA00022692"/>
    </source>
</evidence>
<comment type="subcellular location">
    <subcellularLocation>
        <location evidence="1">Membrane</location>
        <topology evidence="1">Multi-pass membrane protein</topology>
    </subcellularLocation>
</comment>
<evidence type="ECO:0000256" key="2">
    <source>
        <dbReference type="ARBA" id="ARBA00006772"/>
    </source>
</evidence>
<evidence type="ECO:0000313" key="8">
    <source>
        <dbReference type="Proteomes" id="UP001230051"/>
    </source>
</evidence>
<organism evidence="7 8">
    <name type="scientific">Acipenser oxyrinchus oxyrinchus</name>
    <dbReference type="NCBI Taxonomy" id="40147"/>
    <lineage>
        <taxon>Eukaryota</taxon>
        <taxon>Metazoa</taxon>
        <taxon>Chordata</taxon>
        <taxon>Craniata</taxon>
        <taxon>Vertebrata</taxon>
        <taxon>Euteleostomi</taxon>
        <taxon>Actinopterygii</taxon>
        <taxon>Chondrostei</taxon>
        <taxon>Acipenseriformes</taxon>
        <taxon>Acipenseridae</taxon>
        <taxon>Acipenser</taxon>
    </lineage>
</organism>
<dbReference type="Pfam" id="PF00939">
    <property type="entry name" value="Na_sulph_symp"/>
    <property type="match status" value="1"/>
</dbReference>
<gene>
    <name evidence="7" type="primary">Slc13a3</name>
    <name evidence="7" type="ORF">AOXY_G36703</name>
</gene>
<keyword evidence="3" id="KW-0812">Transmembrane</keyword>
<proteinExistence type="inferred from homology"/>
<name>A0AAD8CFX4_ACIOX</name>
<dbReference type="Proteomes" id="UP001230051">
    <property type="component" value="Unassembled WGS sequence"/>
</dbReference>
<dbReference type="PANTHER" id="PTHR10283:SF62">
    <property type="entry name" value="NA(+)_DICARBOXYLATE COTRANSPORTER 3"/>
    <property type="match status" value="1"/>
</dbReference>
<dbReference type="GO" id="GO:0015141">
    <property type="term" value="F:succinate transmembrane transporter activity"/>
    <property type="evidence" value="ECO:0007669"/>
    <property type="project" value="TreeGrafter"/>
</dbReference>
<evidence type="ECO:0000313" key="7">
    <source>
        <dbReference type="EMBL" id="KAK1143561.1"/>
    </source>
</evidence>
<keyword evidence="6" id="KW-0406">Ion transport</keyword>
<reference evidence="7" key="1">
    <citation type="submission" date="2022-02" db="EMBL/GenBank/DDBJ databases">
        <title>Atlantic sturgeon de novo genome assembly.</title>
        <authorList>
            <person name="Stock M."/>
            <person name="Klopp C."/>
            <person name="Guiguen Y."/>
            <person name="Cabau C."/>
            <person name="Parinello H."/>
            <person name="Santidrian Yebra-Pimentel E."/>
            <person name="Kuhl H."/>
            <person name="Dirks R.P."/>
            <person name="Guessner J."/>
            <person name="Wuertz S."/>
            <person name="Du K."/>
            <person name="Schartl M."/>
        </authorList>
    </citation>
    <scope>NUCLEOTIDE SEQUENCE</scope>
    <source>
        <strain evidence="7">STURGEONOMICS-FGT-2020</strain>
        <tissue evidence="7">Whole blood</tissue>
    </source>
</reference>
<comment type="similarity">
    <text evidence="2">Belongs to the SLC13A/DASS transporter (TC 2.A.47) family. NADC subfamily.</text>
</comment>
<dbReference type="PANTHER" id="PTHR10283">
    <property type="entry name" value="SOLUTE CARRIER FAMILY 13 MEMBER"/>
    <property type="match status" value="1"/>
</dbReference>
<accession>A0AAD8CFX4</accession>
<sequence>MAKGCEESGLSSWIGSQLQPLESVPPVVAVLLITVVVASFTELASNTATIIIFLPILAELVNLTCSHM</sequence>
<evidence type="ECO:0000256" key="1">
    <source>
        <dbReference type="ARBA" id="ARBA00004141"/>
    </source>
</evidence>
<dbReference type="GO" id="GO:0015137">
    <property type="term" value="F:citrate transmembrane transporter activity"/>
    <property type="evidence" value="ECO:0007669"/>
    <property type="project" value="TreeGrafter"/>
</dbReference>
<keyword evidence="4" id="KW-1133">Transmembrane helix</keyword>
<dbReference type="EMBL" id="JAGXEW010000222">
    <property type="protein sequence ID" value="KAK1143561.1"/>
    <property type="molecule type" value="Genomic_DNA"/>
</dbReference>
<dbReference type="AlphaFoldDB" id="A0AAD8CFX4"/>
<keyword evidence="8" id="KW-1185">Reference proteome</keyword>
<comment type="caution">
    <text evidence="7">The sequence shown here is derived from an EMBL/GenBank/DDBJ whole genome shotgun (WGS) entry which is preliminary data.</text>
</comment>
<keyword evidence="6" id="KW-0739">Sodium transport</keyword>
<dbReference type="InterPro" id="IPR001898">
    <property type="entry name" value="SLC13A/DASS"/>
</dbReference>
<keyword evidence="6" id="KW-0915">Sodium</keyword>